<dbReference type="AlphaFoldDB" id="M2ZZG9"/>
<dbReference type="KEGG" id="pfj:MYCFIDRAFT_205223"/>
<organism evidence="1 2">
    <name type="scientific">Pseudocercospora fijiensis (strain CIRAD86)</name>
    <name type="common">Black leaf streak disease fungus</name>
    <name type="synonym">Mycosphaerella fijiensis</name>
    <dbReference type="NCBI Taxonomy" id="383855"/>
    <lineage>
        <taxon>Eukaryota</taxon>
        <taxon>Fungi</taxon>
        <taxon>Dikarya</taxon>
        <taxon>Ascomycota</taxon>
        <taxon>Pezizomycotina</taxon>
        <taxon>Dothideomycetes</taxon>
        <taxon>Dothideomycetidae</taxon>
        <taxon>Mycosphaerellales</taxon>
        <taxon>Mycosphaerellaceae</taxon>
        <taxon>Pseudocercospora</taxon>
    </lineage>
</organism>
<keyword evidence="2" id="KW-1185">Reference proteome</keyword>
<reference evidence="1 2" key="1">
    <citation type="journal article" date="2012" name="PLoS Pathog.">
        <title>Diverse lifestyles and strategies of plant pathogenesis encoded in the genomes of eighteen Dothideomycetes fungi.</title>
        <authorList>
            <person name="Ohm R.A."/>
            <person name="Feau N."/>
            <person name="Henrissat B."/>
            <person name="Schoch C.L."/>
            <person name="Horwitz B.A."/>
            <person name="Barry K.W."/>
            <person name="Condon B.J."/>
            <person name="Copeland A.C."/>
            <person name="Dhillon B."/>
            <person name="Glaser F."/>
            <person name="Hesse C.N."/>
            <person name="Kosti I."/>
            <person name="LaButti K."/>
            <person name="Lindquist E.A."/>
            <person name="Lucas S."/>
            <person name="Salamov A.A."/>
            <person name="Bradshaw R.E."/>
            <person name="Ciuffetti L."/>
            <person name="Hamelin R.C."/>
            <person name="Kema G.H.J."/>
            <person name="Lawrence C."/>
            <person name="Scott J.A."/>
            <person name="Spatafora J.W."/>
            <person name="Turgeon B.G."/>
            <person name="de Wit P.J.G.M."/>
            <person name="Zhong S."/>
            <person name="Goodwin S.B."/>
            <person name="Grigoriev I.V."/>
        </authorList>
    </citation>
    <scope>NUCLEOTIDE SEQUENCE [LARGE SCALE GENOMIC DNA]</scope>
    <source>
        <strain evidence="1 2">CIRAD86</strain>
    </source>
</reference>
<name>M2ZZG9_PSEFD</name>
<protein>
    <submittedName>
        <fullName evidence="1">Uncharacterized protein</fullName>
    </submittedName>
</protein>
<evidence type="ECO:0000313" key="2">
    <source>
        <dbReference type="Proteomes" id="UP000016932"/>
    </source>
</evidence>
<dbReference type="Proteomes" id="UP000016932">
    <property type="component" value="Unassembled WGS sequence"/>
</dbReference>
<dbReference type="EMBL" id="KB446564">
    <property type="protein sequence ID" value="EME77561.1"/>
    <property type="molecule type" value="Genomic_DNA"/>
</dbReference>
<sequence length="103" mass="11693">MRSFRKHENVLHLQMACQKELGSRMTGKPVQSEDSCAPWEDGELSSFRQRKSGLMRLRRRSTGSLHCVHQRVPLRGVIPGCQYALHPRLCAATSCSRTNICIL</sequence>
<gene>
    <name evidence="1" type="ORF">MYCFIDRAFT_205223</name>
</gene>
<dbReference type="VEuPathDB" id="FungiDB:MYCFIDRAFT_205223"/>
<dbReference type="GeneID" id="19336369"/>
<dbReference type="RefSeq" id="XP_007931381.1">
    <property type="nucleotide sequence ID" value="XM_007933190.1"/>
</dbReference>
<dbReference type="HOGENOM" id="CLU_2264880_0_0_1"/>
<evidence type="ECO:0000313" key="1">
    <source>
        <dbReference type="EMBL" id="EME77561.1"/>
    </source>
</evidence>
<proteinExistence type="predicted"/>
<accession>M2ZZG9</accession>